<keyword evidence="8" id="KW-1185">Reference proteome</keyword>
<dbReference type="GO" id="GO:0016020">
    <property type="term" value="C:membrane"/>
    <property type="evidence" value="ECO:0007669"/>
    <property type="project" value="UniProtKB-SubCell"/>
</dbReference>
<evidence type="ECO:0000256" key="3">
    <source>
        <dbReference type="ARBA" id="ARBA00022692"/>
    </source>
</evidence>
<name>A0A9Q1BQV5_HOLLE</name>
<evidence type="ECO:0008006" key="9">
    <source>
        <dbReference type="Google" id="ProtNLM"/>
    </source>
</evidence>
<proteinExistence type="inferred from homology"/>
<dbReference type="PANTHER" id="PTHR43461">
    <property type="entry name" value="TRANSMEMBRANE PROTEIN 256"/>
    <property type="match status" value="1"/>
</dbReference>
<evidence type="ECO:0000313" key="7">
    <source>
        <dbReference type="EMBL" id="KAJ8031105.1"/>
    </source>
</evidence>
<evidence type="ECO:0000313" key="8">
    <source>
        <dbReference type="Proteomes" id="UP001152320"/>
    </source>
</evidence>
<accession>A0A9Q1BQV5</accession>
<evidence type="ECO:0000256" key="1">
    <source>
        <dbReference type="ARBA" id="ARBA00004141"/>
    </source>
</evidence>
<feature type="transmembrane region" description="Helical" evidence="6">
    <location>
        <begin position="69"/>
        <end position="88"/>
    </location>
</feature>
<comment type="subcellular location">
    <subcellularLocation>
        <location evidence="1">Membrane</location>
        <topology evidence="1">Multi-pass membrane protein</topology>
    </subcellularLocation>
</comment>
<organism evidence="7 8">
    <name type="scientific">Holothuria leucospilota</name>
    <name type="common">Black long sea cucumber</name>
    <name type="synonym">Mertensiothuria leucospilota</name>
    <dbReference type="NCBI Taxonomy" id="206669"/>
    <lineage>
        <taxon>Eukaryota</taxon>
        <taxon>Metazoa</taxon>
        <taxon>Echinodermata</taxon>
        <taxon>Eleutherozoa</taxon>
        <taxon>Echinozoa</taxon>
        <taxon>Holothuroidea</taxon>
        <taxon>Aspidochirotacea</taxon>
        <taxon>Aspidochirotida</taxon>
        <taxon>Holothuriidae</taxon>
        <taxon>Holothuria</taxon>
    </lineage>
</organism>
<reference evidence="7" key="1">
    <citation type="submission" date="2021-10" db="EMBL/GenBank/DDBJ databases">
        <title>Tropical sea cucumber genome reveals ecological adaptation and Cuvierian tubules defense mechanism.</title>
        <authorList>
            <person name="Chen T."/>
        </authorList>
    </citation>
    <scope>NUCLEOTIDE SEQUENCE</scope>
    <source>
        <strain evidence="7">Nanhai2018</strain>
        <tissue evidence="7">Muscle</tissue>
    </source>
</reference>
<evidence type="ECO:0000256" key="6">
    <source>
        <dbReference type="SAM" id="Phobius"/>
    </source>
</evidence>
<dbReference type="EMBL" id="JAIZAY010000013">
    <property type="protein sequence ID" value="KAJ8031105.1"/>
    <property type="molecule type" value="Genomic_DNA"/>
</dbReference>
<sequence>MAASRPGYIFIRLAGISGFSAVCCGTYGAHVLRTKPDKEHEILTFETASKYHYIHSVALMAAPLTKRPMLVGSLFAGGMTIFCGAAYYYAFTSDATPVPSMPYGGALLMAGWLAMVL</sequence>
<gene>
    <name evidence="7" type="ORF">HOLleu_27718</name>
</gene>
<protein>
    <recommendedName>
        <fullName evidence="9">Transmembrane protein 256</fullName>
    </recommendedName>
</protein>
<comment type="caution">
    <text evidence="7">The sequence shown here is derived from an EMBL/GenBank/DDBJ whole genome shotgun (WGS) entry which is preliminary data.</text>
</comment>
<dbReference type="PANTHER" id="PTHR43461:SF1">
    <property type="entry name" value="TRANSMEMBRANE PROTEIN 256"/>
    <property type="match status" value="1"/>
</dbReference>
<dbReference type="InterPro" id="IPR006696">
    <property type="entry name" value="DUF423"/>
</dbReference>
<feature type="transmembrane region" description="Helical" evidence="6">
    <location>
        <begin position="6"/>
        <end position="29"/>
    </location>
</feature>
<keyword evidence="4 6" id="KW-1133">Transmembrane helix</keyword>
<evidence type="ECO:0000256" key="4">
    <source>
        <dbReference type="ARBA" id="ARBA00022989"/>
    </source>
</evidence>
<dbReference type="Proteomes" id="UP001152320">
    <property type="component" value="Chromosome 13"/>
</dbReference>
<comment type="similarity">
    <text evidence="2">Belongs to the TMEM256 family.</text>
</comment>
<evidence type="ECO:0000256" key="5">
    <source>
        <dbReference type="ARBA" id="ARBA00023136"/>
    </source>
</evidence>
<dbReference type="OrthoDB" id="269173at2759"/>
<dbReference type="AlphaFoldDB" id="A0A9Q1BQV5"/>
<evidence type="ECO:0000256" key="2">
    <source>
        <dbReference type="ARBA" id="ARBA00006208"/>
    </source>
</evidence>
<keyword evidence="3 6" id="KW-0812">Transmembrane</keyword>
<dbReference type="Pfam" id="PF04241">
    <property type="entry name" value="DUF423"/>
    <property type="match status" value="1"/>
</dbReference>
<keyword evidence="5 6" id="KW-0472">Membrane</keyword>